<evidence type="ECO:0000313" key="3">
    <source>
        <dbReference type="Proteomes" id="UP000054485"/>
    </source>
</evidence>
<evidence type="ECO:0000313" key="2">
    <source>
        <dbReference type="EMBL" id="KIK36971.1"/>
    </source>
</evidence>
<dbReference type="Proteomes" id="UP000054485">
    <property type="component" value="Unassembled WGS sequence"/>
</dbReference>
<keyword evidence="3" id="KW-1185">Reference proteome</keyword>
<reference evidence="2 3" key="1">
    <citation type="submission" date="2014-04" db="EMBL/GenBank/DDBJ databases">
        <authorList>
            <consortium name="DOE Joint Genome Institute"/>
            <person name="Kuo A."/>
            <person name="Ruytinx J."/>
            <person name="Rineau F."/>
            <person name="Colpaert J."/>
            <person name="Kohler A."/>
            <person name="Nagy L.G."/>
            <person name="Floudas D."/>
            <person name="Copeland A."/>
            <person name="Barry K.W."/>
            <person name="Cichocki N."/>
            <person name="Veneault-Fourrey C."/>
            <person name="LaButti K."/>
            <person name="Lindquist E.A."/>
            <person name="Lipzen A."/>
            <person name="Lundell T."/>
            <person name="Morin E."/>
            <person name="Murat C."/>
            <person name="Sun H."/>
            <person name="Tunlid A."/>
            <person name="Henrissat B."/>
            <person name="Grigoriev I.V."/>
            <person name="Hibbett D.S."/>
            <person name="Martin F."/>
            <person name="Nordberg H.P."/>
            <person name="Cantor M.N."/>
            <person name="Hua S.X."/>
        </authorList>
    </citation>
    <scope>NUCLEOTIDE SEQUENCE [LARGE SCALE GENOMIC DNA]</scope>
    <source>
        <strain evidence="2 3">UH-Slu-Lm8-n1</strain>
    </source>
</reference>
<feature type="region of interest" description="Disordered" evidence="1">
    <location>
        <begin position="1"/>
        <end position="64"/>
    </location>
</feature>
<gene>
    <name evidence="2" type="ORF">CY34DRAFT_16021</name>
</gene>
<proteinExistence type="predicted"/>
<protein>
    <submittedName>
        <fullName evidence="2">Uncharacterized protein</fullName>
    </submittedName>
</protein>
<dbReference type="InParanoid" id="A0A0D0A5X2"/>
<sequence>MTDDEQQEYQRIQMARKAEAEAMRTPTRQTRKRKLNKVDSDDNSDKENVSLPRPAPRAKRIRREKTGTEWQTVLDLVKFDEEQQRREQNEAVNVADIKTTSVT</sequence>
<feature type="compositionally biased region" description="Basic and acidic residues" evidence="1">
    <location>
        <begin position="36"/>
        <end position="48"/>
    </location>
</feature>
<dbReference type="OrthoDB" id="2689073at2759"/>
<dbReference type="HOGENOM" id="CLU_2265506_0_0_1"/>
<organism evidence="2 3">
    <name type="scientific">Suillus luteus UH-Slu-Lm8-n1</name>
    <dbReference type="NCBI Taxonomy" id="930992"/>
    <lineage>
        <taxon>Eukaryota</taxon>
        <taxon>Fungi</taxon>
        <taxon>Dikarya</taxon>
        <taxon>Basidiomycota</taxon>
        <taxon>Agaricomycotina</taxon>
        <taxon>Agaricomycetes</taxon>
        <taxon>Agaricomycetidae</taxon>
        <taxon>Boletales</taxon>
        <taxon>Suillineae</taxon>
        <taxon>Suillaceae</taxon>
        <taxon>Suillus</taxon>
    </lineage>
</organism>
<evidence type="ECO:0000256" key="1">
    <source>
        <dbReference type="SAM" id="MobiDB-lite"/>
    </source>
</evidence>
<dbReference type="AlphaFoldDB" id="A0A0D0A5X2"/>
<reference evidence="3" key="2">
    <citation type="submission" date="2015-01" db="EMBL/GenBank/DDBJ databases">
        <title>Evolutionary Origins and Diversification of the Mycorrhizal Mutualists.</title>
        <authorList>
            <consortium name="DOE Joint Genome Institute"/>
            <consortium name="Mycorrhizal Genomics Consortium"/>
            <person name="Kohler A."/>
            <person name="Kuo A."/>
            <person name="Nagy L.G."/>
            <person name="Floudas D."/>
            <person name="Copeland A."/>
            <person name="Barry K.W."/>
            <person name="Cichocki N."/>
            <person name="Veneault-Fourrey C."/>
            <person name="LaButti K."/>
            <person name="Lindquist E.A."/>
            <person name="Lipzen A."/>
            <person name="Lundell T."/>
            <person name="Morin E."/>
            <person name="Murat C."/>
            <person name="Riley R."/>
            <person name="Ohm R."/>
            <person name="Sun H."/>
            <person name="Tunlid A."/>
            <person name="Henrissat B."/>
            <person name="Grigoriev I.V."/>
            <person name="Hibbett D.S."/>
            <person name="Martin F."/>
        </authorList>
    </citation>
    <scope>NUCLEOTIDE SEQUENCE [LARGE SCALE GENOMIC DNA]</scope>
    <source>
        <strain evidence="3">UH-Slu-Lm8-n1</strain>
    </source>
</reference>
<name>A0A0D0A5X2_9AGAM</name>
<accession>A0A0D0A5X2</accession>
<dbReference type="EMBL" id="KN835484">
    <property type="protein sequence ID" value="KIK36971.1"/>
    <property type="molecule type" value="Genomic_DNA"/>
</dbReference>